<dbReference type="Proteomes" id="UP000193083">
    <property type="component" value="Unassembled WGS sequence"/>
</dbReference>
<organism evidence="1 2">
    <name type="scientific">Mesorhizobium australicum</name>
    <dbReference type="NCBI Taxonomy" id="536018"/>
    <lineage>
        <taxon>Bacteria</taxon>
        <taxon>Pseudomonadati</taxon>
        <taxon>Pseudomonadota</taxon>
        <taxon>Alphaproteobacteria</taxon>
        <taxon>Hyphomicrobiales</taxon>
        <taxon>Phyllobacteriaceae</taxon>
        <taxon>Mesorhizobium</taxon>
    </lineage>
</organism>
<gene>
    <name evidence="1" type="ORF">SAMN02982922_2903</name>
</gene>
<evidence type="ECO:0008006" key="3">
    <source>
        <dbReference type="Google" id="ProtNLM"/>
    </source>
</evidence>
<name>A0A1X7P116_9HYPH</name>
<evidence type="ECO:0000313" key="2">
    <source>
        <dbReference type="Proteomes" id="UP000193083"/>
    </source>
</evidence>
<proteinExistence type="predicted"/>
<sequence>MSNGRAGVADAKRVAEAMATGDVRELVLFAQQLEDCTDDMRLNLSGLLELVRGARRAA</sequence>
<dbReference type="RefSeq" id="WP_176247522.1">
    <property type="nucleotide sequence ID" value="NZ_FXBL01000004.1"/>
</dbReference>
<evidence type="ECO:0000313" key="1">
    <source>
        <dbReference type="EMBL" id="SMH43417.1"/>
    </source>
</evidence>
<reference evidence="2" key="1">
    <citation type="submission" date="2017-04" db="EMBL/GenBank/DDBJ databases">
        <authorList>
            <person name="Varghese N."/>
            <person name="Submissions S."/>
        </authorList>
    </citation>
    <scope>NUCLEOTIDE SEQUENCE [LARGE SCALE GENOMIC DNA]</scope>
    <source>
        <strain evidence="2">B5P</strain>
    </source>
</reference>
<dbReference type="EMBL" id="FXBL01000004">
    <property type="protein sequence ID" value="SMH43417.1"/>
    <property type="molecule type" value="Genomic_DNA"/>
</dbReference>
<dbReference type="AlphaFoldDB" id="A0A1X7P116"/>
<accession>A0A1X7P116</accession>
<protein>
    <recommendedName>
        <fullName evidence="3">Hpt domain-containing protein</fullName>
    </recommendedName>
</protein>
<keyword evidence="2" id="KW-1185">Reference proteome</keyword>